<protein>
    <submittedName>
        <fullName evidence="1">Uncharacterized protein</fullName>
    </submittedName>
</protein>
<evidence type="ECO:0000313" key="2">
    <source>
        <dbReference type="Proteomes" id="UP000828251"/>
    </source>
</evidence>
<proteinExistence type="predicted"/>
<reference evidence="1 2" key="1">
    <citation type="journal article" date="2021" name="Plant Biotechnol. J.">
        <title>Multi-omics assisted identification of the key and species-specific regulatory components of drought-tolerant mechanisms in Gossypium stocksii.</title>
        <authorList>
            <person name="Yu D."/>
            <person name="Ke L."/>
            <person name="Zhang D."/>
            <person name="Wu Y."/>
            <person name="Sun Y."/>
            <person name="Mei J."/>
            <person name="Sun J."/>
            <person name="Sun Y."/>
        </authorList>
    </citation>
    <scope>NUCLEOTIDE SEQUENCE [LARGE SCALE GENOMIC DNA]</scope>
    <source>
        <strain evidence="2">cv. E1</strain>
        <tissue evidence="1">Leaf</tissue>
    </source>
</reference>
<dbReference type="EMBL" id="JAIQCV010000007">
    <property type="protein sequence ID" value="KAH1082580.1"/>
    <property type="molecule type" value="Genomic_DNA"/>
</dbReference>
<organism evidence="1 2">
    <name type="scientific">Gossypium stocksii</name>
    <dbReference type="NCBI Taxonomy" id="47602"/>
    <lineage>
        <taxon>Eukaryota</taxon>
        <taxon>Viridiplantae</taxon>
        <taxon>Streptophyta</taxon>
        <taxon>Embryophyta</taxon>
        <taxon>Tracheophyta</taxon>
        <taxon>Spermatophyta</taxon>
        <taxon>Magnoliopsida</taxon>
        <taxon>eudicotyledons</taxon>
        <taxon>Gunneridae</taxon>
        <taxon>Pentapetalae</taxon>
        <taxon>rosids</taxon>
        <taxon>malvids</taxon>
        <taxon>Malvales</taxon>
        <taxon>Malvaceae</taxon>
        <taxon>Malvoideae</taxon>
        <taxon>Gossypium</taxon>
    </lineage>
</organism>
<dbReference type="Proteomes" id="UP000828251">
    <property type="component" value="Unassembled WGS sequence"/>
</dbReference>
<name>A0A9D3VFY2_9ROSI</name>
<dbReference type="AlphaFoldDB" id="A0A9D3VFY2"/>
<accession>A0A9D3VFY2</accession>
<keyword evidence="2" id="KW-1185">Reference proteome</keyword>
<evidence type="ECO:0000313" key="1">
    <source>
        <dbReference type="EMBL" id="KAH1082580.1"/>
    </source>
</evidence>
<comment type="caution">
    <text evidence="1">The sequence shown here is derived from an EMBL/GenBank/DDBJ whole genome shotgun (WGS) entry which is preliminary data.</text>
</comment>
<gene>
    <name evidence="1" type="ORF">J1N35_022341</name>
</gene>
<sequence>MFETVQHAMNIVDSRERAGSCSCKRLRLERCPLVLGRAARTGYPATNLASNLSFQRVNPLLLPLPMTTFLISNSTTYPLFLHPVLLEPFIESSNTADPPVTTSTPLSVDFDTHCQASHISPIGALYYTPHSGERDIIRIEGVHSSPSSDIDKPIVLELVGSFSMLPTKCTLASWALQKACVESEAKRAKSERALLIGEQSLTQAPPSI</sequence>